<evidence type="ECO:0000256" key="1">
    <source>
        <dbReference type="SAM" id="MobiDB-lite"/>
    </source>
</evidence>
<dbReference type="EMBL" id="CAJVPL010000096">
    <property type="protein sequence ID" value="CAG8446047.1"/>
    <property type="molecule type" value="Genomic_DNA"/>
</dbReference>
<evidence type="ECO:0000313" key="3">
    <source>
        <dbReference type="EMBL" id="CAG8446047.1"/>
    </source>
</evidence>
<keyword evidence="2" id="KW-1133">Transmembrane helix</keyword>
<name>A0A9N8YTR3_9GLOM</name>
<keyword evidence="2" id="KW-0812">Transmembrane</keyword>
<gene>
    <name evidence="3" type="ORF">AGERDE_LOCUS1420</name>
</gene>
<feature type="transmembrane region" description="Helical" evidence="2">
    <location>
        <begin position="166"/>
        <end position="190"/>
    </location>
</feature>
<feature type="transmembrane region" description="Helical" evidence="2">
    <location>
        <begin position="196"/>
        <end position="218"/>
    </location>
</feature>
<feature type="region of interest" description="Disordered" evidence="1">
    <location>
        <begin position="120"/>
        <end position="154"/>
    </location>
</feature>
<proteinExistence type="predicted"/>
<dbReference type="AlphaFoldDB" id="A0A9N8YTR3"/>
<organism evidence="3 4">
    <name type="scientific">Ambispora gerdemannii</name>
    <dbReference type="NCBI Taxonomy" id="144530"/>
    <lineage>
        <taxon>Eukaryota</taxon>
        <taxon>Fungi</taxon>
        <taxon>Fungi incertae sedis</taxon>
        <taxon>Mucoromycota</taxon>
        <taxon>Glomeromycotina</taxon>
        <taxon>Glomeromycetes</taxon>
        <taxon>Archaeosporales</taxon>
        <taxon>Ambisporaceae</taxon>
        <taxon>Ambispora</taxon>
    </lineage>
</organism>
<comment type="caution">
    <text evidence="3">The sequence shown here is derived from an EMBL/GenBank/DDBJ whole genome shotgun (WGS) entry which is preliminary data.</text>
</comment>
<dbReference type="OrthoDB" id="2348943at2759"/>
<evidence type="ECO:0000313" key="4">
    <source>
        <dbReference type="Proteomes" id="UP000789831"/>
    </source>
</evidence>
<dbReference type="Proteomes" id="UP000789831">
    <property type="component" value="Unassembled WGS sequence"/>
</dbReference>
<feature type="transmembrane region" description="Helical" evidence="2">
    <location>
        <begin position="49"/>
        <end position="71"/>
    </location>
</feature>
<feature type="transmembrane region" description="Helical" evidence="2">
    <location>
        <begin position="15"/>
        <end position="37"/>
    </location>
</feature>
<keyword evidence="4" id="KW-1185">Reference proteome</keyword>
<keyword evidence="2" id="KW-0472">Membrane</keyword>
<sequence length="264" mass="29804">MTGRRFYEKSKRYNLLFKLTFLSVFVAIAIHSLFAFLLLKEETNERPDFLAYVIQVLVCMVIGMMGFLYAFTPVLKSLHRVNASNNTIVTIIMNKTTQSPPSSPRPLHYYQTDAGRNSSIVTANNNNRHSGNRTNSINMRNRSNSDTSNSTATTSRLLNPQNAAVGIWYMTMIGILAILFATFYAVIFGLDKDRLPYLPICSAFDFLLRTGVLMVYGVPPSKRVLAMLMGQMVDVDEIIESGDDYFDYECDDEQGINGRILQTL</sequence>
<evidence type="ECO:0000256" key="2">
    <source>
        <dbReference type="SAM" id="Phobius"/>
    </source>
</evidence>
<feature type="compositionally biased region" description="Low complexity" evidence="1">
    <location>
        <begin position="124"/>
        <end position="154"/>
    </location>
</feature>
<accession>A0A9N8YTR3</accession>
<protein>
    <submittedName>
        <fullName evidence="3">2730_t:CDS:1</fullName>
    </submittedName>
</protein>
<reference evidence="3" key="1">
    <citation type="submission" date="2021-06" db="EMBL/GenBank/DDBJ databases">
        <authorList>
            <person name="Kallberg Y."/>
            <person name="Tangrot J."/>
            <person name="Rosling A."/>
        </authorList>
    </citation>
    <scope>NUCLEOTIDE SEQUENCE</scope>
    <source>
        <strain evidence="3">MT106</strain>
    </source>
</reference>